<comment type="caution">
    <text evidence="2">The sequence shown here is derived from an EMBL/GenBank/DDBJ whole genome shotgun (WGS) entry which is preliminary data.</text>
</comment>
<feature type="region of interest" description="Disordered" evidence="1">
    <location>
        <begin position="17"/>
        <end position="57"/>
    </location>
</feature>
<accession>A0ABU8FWK4</accession>
<proteinExistence type="predicted"/>
<feature type="compositionally biased region" description="Polar residues" evidence="1">
    <location>
        <begin position="27"/>
        <end position="48"/>
    </location>
</feature>
<name>A0ABU8FWK4_9BACI</name>
<sequence>MSENKKVSLADLMREQLAKKKQGNGNGATAKNQSQSTKKLQNQQTKKPNNQRRRTGV</sequence>
<evidence type="ECO:0000313" key="3">
    <source>
        <dbReference type="Proteomes" id="UP001367922"/>
    </source>
</evidence>
<dbReference type="RefSeq" id="WP_336481883.1">
    <property type="nucleotide sequence ID" value="NZ_JBAWSV010000002.1"/>
</dbReference>
<protein>
    <submittedName>
        <fullName evidence="2">Uncharacterized protein</fullName>
    </submittedName>
</protein>
<organism evidence="2 3">
    <name type="scientific">Bacillus yunxiaonensis</name>
    <dbReference type="NCBI Taxonomy" id="3127665"/>
    <lineage>
        <taxon>Bacteria</taxon>
        <taxon>Bacillati</taxon>
        <taxon>Bacillota</taxon>
        <taxon>Bacilli</taxon>
        <taxon>Bacillales</taxon>
        <taxon>Bacillaceae</taxon>
        <taxon>Bacillus</taxon>
    </lineage>
</organism>
<dbReference type="Proteomes" id="UP001367922">
    <property type="component" value="Unassembled WGS sequence"/>
</dbReference>
<evidence type="ECO:0000256" key="1">
    <source>
        <dbReference type="SAM" id="MobiDB-lite"/>
    </source>
</evidence>
<keyword evidence="3" id="KW-1185">Reference proteome</keyword>
<dbReference type="EMBL" id="JBAWSV010000002">
    <property type="protein sequence ID" value="MEI4829529.1"/>
    <property type="molecule type" value="Genomic_DNA"/>
</dbReference>
<evidence type="ECO:0000313" key="2">
    <source>
        <dbReference type="EMBL" id="MEI4829529.1"/>
    </source>
</evidence>
<gene>
    <name evidence="2" type="ORF">WAX78_08690</name>
</gene>
<reference evidence="2 3" key="1">
    <citation type="submission" date="2024-01" db="EMBL/GenBank/DDBJ databases">
        <title>Seven novel Bacillus-like species.</title>
        <authorList>
            <person name="Liu G."/>
        </authorList>
    </citation>
    <scope>NUCLEOTIDE SEQUENCE [LARGE SCALE GENOMIC DNA]</scope>
    <source>
        <strain evidence="2 3">FJAT-53711</strain>
    </source>
</reference>